<dbReference type="GeneID" id="17273099"/>
<evidence type="ECO:0000259" key="1">
    <source>
        <dbReference type="Pfam" id="PF00690"/>
    </source>
</evidence>
<reference evidence="3" key="1">
    <citation type="journal article" date="2013" name="Nature">
        <title>Pan genome of the phytoplankton Emiliania underpins its global distribution.</title>
        <authorList>
            <person name="Read B.A."/>
            <person name="Kegel J."/>
            <person name="Klute M.J."/>
            <person name="Kuo A."/>
            <person name="Lefebvre S.C."/>
            <person name="Maumus F."/>
            <person name="Mayer C."/>
            <person name="Miller J."/>
            <person name="Monier A."/>
            <person name="Salamov A."/>
            <person name="Young J."/>
            <person name="Aguilar M."/>
            <person name="Claverie J.M."/>
            <person name="Frickenhaus S."/>
            <person name="Gonzalez K."/>
            <person name="Herman E.K."/>
            <person name="Lin Y.C."/>
            <person name="Napier J."/>
            <person name="Ogata H."/>
            <person name="Sarno A.F."/>
            <person name="Shmutz J."/>
            <person name="Schroeder D."/>
            <person name="de Vargas C."/>
            <person name="Verret F."/>
            <person name="von Dassow P."/>
            <person name="Valentin K."/>
            <person name="Van de Peer Y."/>
            <person name="Wheeler G."/>
            <person name="Dacks J.B."/>
            <person name="Delwiche C.F."/>
            <person name="Dyhrman S.T."/>
            <person name="Glockner G."/>
            <person name="John U."/>
            <person name="Richards T."/>
            <person name="Worden A.Z."/>
            <person name="Zhang X."/>
            <person name="Grigoriev I.V."/>
            <person name="Allen A.E."/>
            <person name="Bidle K."/>
            <person name="Borodovsky M."/>
            <person name="Bowler C."/>
            <person name="Brownlee C."/>
            <person name="Cock J.M."/>
            <person name="Elias M."/>
            <person name="Gladyshev V.N."/>
            <person name="Groth M."/>
            <person name="Guda C."/>
            <person name="Hadaegh A."/>
            <person name="Iglesias-Rodriguez M.D."/>
            <person name="Jenkins J."/>
            <person name="Jones B.M."/>
            <person name="Lawson T."/>
            <person name="Leese F."/>
            <person name="Lindquist E."/>
            <person name="Lobanov A."/>
            <person name="Lomsadze A."/>
            <person name="Malik S.B."/>
            <person name="Marsh M.E."/>
            <person name="Mackinder L."/>
            <person name="Mock T."/>
            <person name="Mueller-Roeber B."/>
            <person name="Pagarete A."/>
            <person name="Parker M."/>
            <person name="Probert I."/>
            <person name="Quesneville H."/>
            <person name="Raines C."/>
            <person name="Rensing S.A."/>
            <person name="Riano-Pachon D.M."/>
            <person name="Richier S."/>
            <person name="Rokitta S."/>
            <person name="Shiraiwa Y."/>
            <person name="Soanes D.M."/>
            <person name="van der Giezen M."/>
            <person name="Wahlund T.M."/>
            <person name="Williams B."/>
            <person name="Wilson W."/>
            <person name="Wolfe G."/>
            <person name="Wurch L.L."/>
        </authorList>
    </citation>
    <scope>NUCLEOTIDE SEQUENCE</scope>
</reference>
<proteinExistence type="predicted"/>
<dbReference type="InterPro" id="IPR004014">
    <property type="entry name" value="ATPase_P-typ_cation-transptr_N"/>
</dbReference>
<organism evidence="2 3">
    <name type="scientific">Emiliania huxleyi (strain CCMP1516)</name>
    <dbReference type="NCBI Taxonomy" id="280463"/>
    <lineage>
        <taxon>Eukaryota</taxon>
        <taxon>Haptista</taxon>
        <taxon>Haptophyta</taxon>
        <taxon>Prymnesiophyceae</taxon>
        <taxon>Isochrysidales</taxon>
        <taxon>Noelaerhabdaceae</taxon>
        <taxon>Emiliania</taxon>
    </lineage>
</organism>
<evidence type="ECO:0000313" key="3">
    <source>
        <dbReference type="Proteomes" id="UP000013827"/>
    </source>
</evidence>
<evidence type="ECO:0000313" key="2">
    <source>
        <dbReference type="EnsemblProtists" id="EOD27552"/>
    </source>
</evidence>
<dbReference type="PaxDb" id="2903-EOD27552"/>
<dbReference type="Pfam" id="PF00690">
    <property type="entry name" value="Cation_ATPase_N"/>
    <property type="match status" value="1"/>
</dbReference>
<name>A0A0D3JVL7_EMIH1</name>
<dbReference type="RefSeq" id="XP_005779981.1">
    <property type="nucleotide sequence ID" value="XM_005779924.1"/>
</dbReference>
<protein>
    <recommendedName>
        <fullName evidence="1">Cation-transporting P-type ATPase N-terminal domain-containing protein</fullName>
    </recommendedName>
</protein>
<dbReference type="Proteomes" id="UP000013827">
    <property type="component" value="Unassembled WGS sequence"/>
</dbReference>
<accession>A0A0D3JVL7</accession>
<keyword evidence="3" id="KW-1185">Reference proteome</keyword>
<dbReference type="EnsemblProtists" id="EOD27552">
    <property type="protein sequence ID" value="EOD27552"/>
    <property type="gene ID" value="EMIHUDRAFT_254266"/>
</dbReference>
<feature type="domain" description="Cation-transporting P-type ATPase N-terminal" evidence="1">
    <location>
        <begin position="23"/>
        <end position="58"/>
    </location>
</feature>
<dbReference type="KEGG" id="ehx:EMIHUDRAFT_254266"/>
<dbReference type="InterPro" id="IPR023298">
    <property type="entry name" value="ATPase_P-typ_TM_dom_sf"/>
</dbReference>
<dbReference type="SUPFAM" id="SSF81665">
    <property type="entry name" value="Calcium ATPase, transmembrane domain M"/>
    <property type="match status" value="1"/>
</dbReference>
<dbReference type="AlphaFoldDB" id="A0A0D3JVL7"/>
<sequence>MALAHGVVTAELERPLLANDRQASNPREGLTSAQAAALLQEFGRNEIVEEKESMLYMFTK</sequence>
<dbReference type="HOGENOM" id="CLU_2948998_0_0_1"/>
<reference evidence="2" key="2">
    <citation type="submission" date="2024-10" db="UniProtKB">
        <authorList>
            <consortium name="EnsemblProtists"/>
        </authorList>
    </citation>
    <scope>IDENTIFICATION</scope>
</reference>